<comment type="caution">
    <text evidence="1">The sequence shown here is derived from an EMBL/GenBank/DDBJ whole genome shotgun (WGS) entry which is preliminary data.</text>
</comment>
<dbReference type="eggNOG" id="ENOG502Z8H5">
    <property type="taxonomic scope" value="Bacteria"/>
</dbReference>
<dbReference type="EMBL" id="AFWH01000073">
    <property type="protein sequence ID" value="EGU45997.1"/>
    <property type="molecule type" value="Genomic_DNA"/>
</dbReference>
<dbReference type="AlphaFoldDB" id="F9SY71"/>
<reference evidence="1 2" key="1">
    <citation type="journal article" date="2012" name="Int. J. Syst. Evol. Microbiol.">
        <title>Vibrio caribbeanicus sp. nov., isolated from the marine sponge Scleritoderma cyanea.</title>
        <authorList>
            <person name="Hoffmann M."/>
            <person name="Monday S.R."/>
            <person name="Allard M.W."/>
            <person name="Strain E.A."/>
            <person name="Whittaker P."/>
            <person name="Naum M."/>
            <person name="McCarthy P.J."/>
            <person name="Lopez J.V."/>
            <person name="Fischer M."/>
            <person name="Brown E.W."/>
        </authorList>
    </citation>
    <scope>NUCLEOTIDE SEQUENCE [LARGE SCALE GENOMIC DNA]</scope>
    <source>
        <strain evidence="2">CIP 102891 / ATCC 33934</strain>
    </source>
</reference>
<gene>
    <name evidence="1" type="ORF">VIOR3934_13152</name>
</gene>
<sequence>MTLMENTTIEFNEVDYIVPTETFGIEYSYLSKQGFPFIKEFLLKALYISPLSKFELSSFFGFNQRELAAAIEEPVSNGEVAYSDEGKLFLTTLAKGYFSSLDDKPMLEKPQSRTSSVSFELAGFNKVKNQHENWHTGLRLNVNHEVQSLSELHARAMFTKHFQRLVEKGELGVIKTHDNSLPSLYSVDKVSRKKTIAHRVKRKFEIDLDSRIKPFYVDKLYENDEAITQAIAQETDNIRLGNNLDSIAAAWDALEDMSVSRFVKGESIDFRGMLAEMVAGSFDKPYELLVGPLYGKQPWNVIESKLKKLKTQKKTQKPRELCWFGANTRYWGMSEGFNKAKDSLINYKMNGKNTNYKLKVYLPCDDHQNVERQAGRAWKHKLGSIEFCEGIRNGLFDGSVEVLLLDNDFAAVSYHLSLPDLSPVHIPLGFFTTDQKLVAKIASIANEFLKDSVSHGKPNLIGKL</sequence>
<dbReference type="PATRIC" id="fig|675816.5.peg.3850"/>
<evidence type="ECO:0000313" key="1">
    <source>
        <dbReference type="EMBL" id="EGU45997.1"/>
    </source>
</evidence>
<name>F9SY71_VIBOR</name>
<protein>
    <submittedName>
        <fullName evidence="1">Uncharacterized protein</fullName>
    </submittedName>
</protein>
<accession>F9SY71</accession>
<organism evidence="1 2">
    <name type="scientific">Vibrio orientalis CIP 102891 = ATCC 33934</name>
    <dbReference type="NCBI Taxonomy" id="675816"/>
    <lineage>
        <taxon>Bacteria</taxon>
        <taxon>Pseudomonadati</taxon>
        <taxon>Pseudomonadota</taxon>
        <taxon>Gammaproteobacteria</taxon>
        <taxon>Vibrionales</taxon>
        <taxon>Vibrionaceae</taxon>
        <taxon>Vibrio</taxon>
        <taxon>Vibrio oreintalis group</taxon>
    </lineage>
</organism>
<proteinExistence type="predicted"/>
<dbReference type="STRING" id="675816.VIA_000755"/>
<evidence type="ECO:0000313" key="2">
    <source>
        <dbReference type="Proteomes" id="UP000002817"/>
    </source>
</evidence>
<dbReference type="Proteomes" id="UP000002817">
    <property type="component" value="Unassembled WGS sequence"/>
</dbReference>